<proteinExistence type="inferred from homology"/>
<dbReference type="PANTHER" id="PTHR28097:SF1">
    <property type="entry name" value="PHEROMONE A FACTOR RECEPTOR"/>
    <property type="match status" value="1"/>
</dbReference>
<feature type="region of interest" description="Disordered" evidence="10">
    <location>
        <begin position="582"/>
        <end position="607"/>
    </location>
</feature>
<feature type="compositionally biased region" description="Basic and acidic residues" evidence="10">
    <location>
        <begin position="592"/>
        <end position="606"/>
    </location>
</feature>
<organism evidence="12 13">
    <name type="scientific">Lasiosphaeria hispida</name>
    <dbReference type="NCBI Taxonomy" id="260671"/>
    <lineage>
        <taxon>Eukaryota</taxon>
        <taxon>Fungi</taxon>
        <taxon>Dikarya</taxon>
        <taxon>Ascomycota</taxon>
        <taxon>Pezizomycotina</taxon>
        <taxon>Sordariomycetes</taxon>
        <taxon>Sordariomycetidae</taxon>
        <taxon>Sordariales</taxon>
        <taxon>Lasiosphaeriaceae</taxon>
        <taxon>Lasiosphaeria</taxon>
    </lineage>
</organism>
<dbReference type="AlphaFoldDB" id="A0AAJ0MG77"/>
<comment type="caution">
    <text evidence="12">The sequence shown here is derived from an EMBL/GenBank/DDBJ whole genome shotgun (WGS) entry which is preliminary data.</text>
</comment>
<evidence type="ECO:0000256" key="4">
    <source>
        <dbReference type="ARBA" id="ARBA00022692"/>
    </source>
</evidence>
<reference evidence="12" key="1">
    <citation type="journal article" date="2023" name="Mol. Phylogenet. Evol.">
        <title>Genome-scale phylogeny and comparative genomics of the fungal order Sordariales.</title>
        <authorList>
            <person name="Hensen N."/>
            <person name="Bonometti L."/>
            <person name="Westerberg I."/>
            <person name="Brannstrom I.O."/>
            <person name="Guillou S."/>
            <person name="Cros-Aarteil S."/>
            <person name="Calhoun S."/>
            <person name="Haridas S."/>
            <person name="Kuo A."/>
            <person name="Mondo S."/>
            <person name="Pangilinan J."/>
            <person name="Riley R."/>
            <person name="LaButti K."/>
            <person name="Andreopoulos B."/>
            <person name="Lipzen A."/>
            <person name="Chen C."/>
            <person name="Yan M."/>
            <person name="Daum C."/>
            <person name="Ng V."/>
            <person name="Clum A."/>
            <person name="Steindorff A."/>
            <person name="Ohm R.A."/>
            <person name="Martin F."/>
            <person name="Silar P."/>
            <person name="Natvig D.O."/>
            <person name="Lalanne C."/>
            <person name="Gautier V."/>
            <person name="Ament-Velasquez S.L."/>
            <person name="Kruys A."/>
            <person name="Hutchinson M.I."/>
            <person name="Powell A.J."/>
            <person name="Barry K."/>
            <person name="Miller A.N."/>
            <person name="Grigoriev I.V."/>
            <person name="Debuchy R."/>
            <person name="Gladieux P."/>
            <person name="Hiltunen Thoren M."/>
            <person name="Johannesson H."/>
        </authorList>
    </citation>
    <scope>NUCLEOTIDE SEQUENCE</scope>
    <source>
        <strain evidence="12">CBS 955.72</strain>
    </source>
</reference>
<dbReference type="GO" id="GO:0000750">
    <property type="term" value="P:pheromone-dependent signal transduction involved in conjugation with cellular fusion"/>
    <property type="evidence" value="ECO:0007669"/>
    <property type="project" value="TreeGrafter"/>
</dbReference>
<evidence type="ECO:0000256" key="2">
    <source>
        <dbReference type="ARBA" id="ARBA00011085"/>
    </source>
</evidence>
<dbReference type="GO" id="GO:0005886">
    <property type="term" value="C:plasma membrane"/>
    <property type="evidence" value="ECO:0007669"/>
    <property type="project" value="TreeGrafter"/>
</dbReference>
<dbReference type="Pfam" id="PF02076">
    <property type="entry name" value="STE3"/>
    <property type="match status" value="1"/>
</dbReference>
<keyword evidence="3" id="KW-0589">Pheromone response</keyword>
<protein>
    <submittedName>
        <fullName evidence="12">Pheromone A receptor-domain-containing protein</fullName>
    </submittedName>
</protein>
<comment type="subcellular location">
    <subcellularLocation>
        <location evidence="1">Membrane</location>
        <topology evidence="1">Multi-pass membrane protein</topology>
    </subcellularLocation>
</comment>
<evidence type="ECO:0000256" key="9">
    <source>
        <dbReference type="ARBA" id="ARBA00023224"/>
    </source>
</evidence>
<dbReference type="CDD" id="cd14966">
    <property type="entry name" value="7tmD_STE3"/>
    <property type="match status" value="1"/>
</dbReference>
<dbReference type="Proteomes" id="UP001275084">
    <property type="component" value="Unassembled WGS sequence"/>
</dbReference>
<sequence length="625" mass="69592">MAYSIDALALLKGTAYLLLQPSLFGFTTTPEQRIGPGAPYTNPALQANLFFRVVLGFLAIIVSCVPAKLLWRNGEFAATVFCVTAIIRNLNYAINALIWRDNNVATWYAGYGWCDLQIYINFPMDTAFNICLFEIMRGLATKVGLQRVTSLTSGERRRQQLISALVIFTVPLVQVILTFFLKVRRYNVSTLVGCTILYDPDWIFYTFFILMTPLFIVAAAVMAGVVFRRFRQIERLTREVVHSHDSVLMARQQRVRRKLYFMTLGILVFVLPVIVAMFIWNTARGAPWASSYSYNLTHFGPDPFNMYFISFTTSDLMGFGDLAVNYIPALTAIVIFFVFGTTTEALNDYRRLLLLFGMGCVFPKLHEEILPNRNTMTSRLVITLFAPIRPDMLTPASRESSNKNSVLPTVEHMSHTSHSELSPHQSCVSSPTGTARTADNNNPWPDLSAEGEFDSRNASSRHHGKNQWSPWAALSLSPLQRPPMSFSLPSFGIKKGARKEQPDSDTMTHHNPSLPQAPPPCQTAAGEKSHAQEPVASDLPPWSGASSDAARVDTRVWSSDDEVCTMTPGTEGAAEVPKREWMFGSHGRRERGRSETGREKGVRVETETQIASLTQSFGVVGGGEG</sequence>
<evidence type="ECO:0000313" key="13">
    <source>
        <dbReference type="Proteomes" id="UP001275084"/>
    </source>
</evidence>
<dbReference type="PRINTS" id="PR00899">
    <property type="entry name" value="GPCRSTE3"/>
</dbReference>
<dbReference type="GO" id="GO:0004932">
    <property type="term" value="F:mating-type factor pheromone receptor activity"/>
    <property type="evidence" value="ECO:0007669"/>
    <property type="project" value="InterPro"/>
</dbReference>
<evidence type="ECO:0000256" key="3">
    <source>
        <dbReference type="ARBA" id="ARBA00022507"/>
    </source>
</evidence>
<feature type="transmembrane region" description="Helical" evidence="11">
    <location>
        <begin position="161"/>
        <end position="182"/>
    </location>
</feature>
<accession>A0AAJ0MG77</accession>
<evidence type="ECO:0000256" key="7">
    <source>
        <dbReference type="ARBA" id="ARBA00023136"/>
    </source>
</evidence>
<feature type="transmembrane region" description="Helical" evidence="11">
    <location>
        <begin position="49"/>
        <end position="71"/>
    </location>
</feature>
<reference evidence="12" key="2">
    <citation type="submission" date="2023-06" db="EMBL/GenBank/DDBJ databases">
        <authorList>
            <consortium name="Lawrence Berkeley National Laboratory"/>
            <person name="Haridas S."/>
            <person name="Hensen N."/>
            <person name="Bonometti L."/>
            <person name="Westerberg I."/>
            <person name="Brannstrom I.O."/>
            <person name="Guillou S."/>
            <person name="Cros-Aarteil S."/>
            <person name="Calhoun S."/>
            <person name="Kuo A."/>
            <person name="Mondo S."/>
            <person name="Pangilinan J."/>
            <person name="Riley R."/>
            <person name="Labutti K."/>
            <person name="Andreopoulos B."/>
            <person name="Lipzen A."/>
            <person name="Chen C."/>
            <person name="Yanf M."/>
            <person name="Daum C."/>
            <person name="Ng V."/>
            <person name="Clum A."/>
            <person name="Steindorff A."/>
            <person name="Ohm R."/>
            <person name="Martin F."/>
            <person name="Silar P."/>
            <person name="Natvig D."/>
            <person name="Lalanne C."/>
            <person name="Gautier V."/>
            <person name="Ament-Velasquez S.L."/>
            <person name="Kruys A."/>
            <person name="Hutchinson M.I."/>
            <person name="Powell A.J."/>
            <person name="Barry K."/>
            <person name="Miller A.N."/>
            <person name="Grigoriev I.V."/>
            <person name="Debuchy R."/>
            <person name="Gladieux P."/>
            <person name="Thoren M.H."/>
            <person name="Johannesson H."/>
        </authorList>
    </citation>
    <scope>NUCLEOTIDE SEQUENCE</scope>
    <source>
        <strain evidence="12">CBS 955.72</strain>
    </source>
</reference>
<name>A0AAJ0MG77_9PEZI</name>
<feature type="transmembrane region" description="Helical" evidence="11">
    <location>
        <begin position="326"/>
        <end position="346"/>
    </location>
</feature>
<gene>
    <name evidence="12" type="ORF">B0T25DRAFT_589748</name>
</gene>
<evidence type="ECO:0000256" key="11">
    <source>
        <dbReference type="SAM" id="Phobius"/>
    </source>
</evidence>
<keyword evidence="6" id="KW-0297">G-protein coupled receptor</keyword>
<keyword evidence="13" id="KW-1185">Reference proteome</keyword>
<feature type="transmembrane region" description="Helical" evidence="11">
    <location>
        <begin position="202"/>
        <end position="227"/>
    </location>
</feature>
<feature type="compositionally biased region" description="Polar residues" evidence="10">
    <location>
        <begin position="419"/>
        <end position="443"/>
    </location>
</feature>
<feature type="transmembrane region" description="Helical" evidence="11">
    <location>
        <begin position="78"/>
        <end position="98"/>
    </location>
</feature>
<feature type="compositionally biased region" description="Basic and acidic residues" evidence="10">
    <location>
        <begin position="498"/>
        <end position="508"/>
    </location>
</feature>
<evidence type="ECO:0000256" key="8">
    <source>
        <dbReference type="ARBA" id="ARBA00023170"/>
    </source>
</evidence>
<feature type="transmembrane region" description="Helical" evidence="11">
    <location>
        <begin position="259"/>
        <end position="280"/>
    </location>
</feature>
<keyword evidence="8 12" id="KW-0675">Receptor</keyword>
<keyword evidence="4 11" id="KW-0812">Transmembrane</keyword>
<keyword evidence="7 11" id="KW-0472">Membrane</keyword>
<comment type="similarity">
    <text evidence="2">Belongs to the G-protein coupled receptor 4 family.</text>
</comment>
<evidence type="ECO:0000256" key="6">
    <source>
        <dbReference type="ARBA" id="ARBA00023040"/>
    </source>
</evidence>
<dbReference type="EMBL" id="JAUIQD010000003">
    <property type="protein sequence ID" value="KAK3357462.1"/>
    <property type="molecule type" value="Genomic_DNA"/>
</dbReference>
<evidence type="ECO:0000256" key="5">
    <source>
        <dbReference type="ARBA" id="ARBA00022989"/>
    </source>
</evidence>
<keyword evidence="5 11" id="KW-1133">Transmembrane helix</keyword>
<feature type="region of interest" description="Disordered" evidence="10">
    <location>
        <begin position="486"/>
        <end position="551"/>
    </location>
</feature>
<evidence type="ECO:0000313" key="12">
    <source>
        <dbReference type="EMBL" id="KAK3357462.1"/>
    </source>
</evidence>
<keyword evidence="9" id="KW-0807">Transducer</keyword>
<evidence type="ECO:0000256" key="10">
    <source>
        <dbReference type="SAM" id="MobiDB-lite"/>
    </source>
</evidence>
<dbReference type="InterPro" id="IPR001499">
    <property type="entry name" value="GPCR_STE3"/>
</dbReference>
<feature type="transmembrane region" description="Helical" evidence="11">
    <location>
        <begin position="118"/>
        <end position="140"/>
    </location>
</feature>
<feature type="region of interest" description="Disordered" evidence="10">
    <location>
        <begin position="411"/>
        <end position="467"/>
    </location>
</feature>
<evidence type="ECO:0000256" key="1">
    <source>
        <dbReference type="ARBA" id="ARBA00004141"/>
    </source>
</evidence>
<dbReference type="PANTHER" id="PTHR28097">
    <property type="entry name" value="PHEROMONE A FACTOR RECEPTOR"/>
    <property type="match status" value="1"/>
</dbReference>